<keyword evidence="3" id="KW-0808">Transferase</keyword>
<dbReference type="InterPro" id="IPR001173">
    <property type="entry name" value="Glyco_trans_2-like"/>
</dbReference>
<name>A0A5J6MKN1_9PROT</name>
<dbReference type="Gene3D" id="3.90.550.10">
    <property type="entry name" value="Spore Coat Polysaccharide Biosynthesis Protein SpsA, Chain A"/>
    <property type="match status" value="1"/>
</dbReference>
<dbReference type="AlphaFoldDB" id="A0A5J6MKN1"/>
<dbReference type="PANTHER" id="PTHR43685:SF5">
    <property type="entry name" value="GLYCOSYLTRANSFERASE EPSE-RELATED"/>
    <property type="match status" value="1"/>
</dbReference>
<dbReference type="EMBL" id="CP042906">
    <property type="protein sequence ID" value="QEX18068.1"/>
    <property type="molecule type" value="Genomic_DNA"/>
</dbReference>
<keyword evidence="6" id="KW-1185">Reference proteome</keyword>
<dbReference type="OrthoDB" id="6116224at2"/>
<evidence type="ECO:0000256" key="3">
    <source>
        <dbReference type="ARBA" id="ARBA00022679"/>
    </source>
</evidence>
<dbReference type="InterPro" id="IPR050834">
    <property type="entry name" value="Glycosyltransf_2"/>
</dbReference>
<dbReference type="GO" id="GO:0016757">
    <property type="term" value="F:glycosyltransferase activity"/>
    <property type="evidence" value="ECO:0007669"/>
    <property type="project" value="UniProtKB-KW"/>
</dbReference>
<dbReference type="Pfam" id="PF00535">
    <property type="entry name" value="Glycos_transf_2"/>
    <property type="match status" value="1"/>
</dbReference>
<evidence type="ECO:0000256" key="2">
    <source>
        <dbReference type="ARBA" id="ARBA00022676"/>
    </source>
</evidence>
<gene>
    <name evidence="5" type="ORF">FRZ44_33720</name>
</gene>
<evidence type="ECO:0000313" key="5">
    <source>
        <dbReference type="EMBL" id="QEX18068.1"/>
    </source>
</evidence>
<dbReference type="InterPro" id="IPR029044">
    <property type="entry name" value="Nucleotide-diphossugar_trans"/>
</dbReference>
<dbReference type="SUPFAM" id="SSF53448">
    <property type="entry name" value="Nucleotide-diphospho-sugar transferases"/>
    <property type="match status" value="1"/>
</dbReference>
<dbReference type="Proteomes" id="UP000326202">
    <property type="component" value="Chromosome"/>
</dbReference>
<dbReference type="CDD" id="cd00761">
    <property type="entry name" value="Glyco_tranf_GTA_type"/>
    <property type="match status" value="1"/>
</dbReference>
<evidence type="ECO:0000313" key="6">
    <source>
        <dbReference type="Proteomes" id="UP000326202"/>
    </source>
</evidence>
<keyword evidence="2" id="KW-0328">Glycosyltransferase</keyword>
<proteinExistence type="inferred from homology"/>
<protein>
    <recommendedName>
        <fullName evidence="4">Glycosyltransferase 2-like domain-containing protein</fullName>
    </recommendedName>
</protein>
<evidence type="ECO:0000259" key="4">
    <source>
        <dbReference type="Pfam" id="PF00535"/>
    </source>
</evidence>
<accession>A0A5J6MKN1</accession>
<dbReference type="PANTHER" id="PTHR43685">
    <property type="entry name" value="GLYCOSYLTRANSFERASE"/>
    <property type="match status" value="1"/>
</dbReference>
<feature type="domain" description="Glycosyltransferase 2-like" evidence="4">
    <location>
        <begin position="17"/>
        <end position="150"/>
    </location>
</feature>
<organism evidence="5 6">
    <name type="scientific">Hypericibacter terrae</name>
    <dbReference type="NCBI Taxonomy" id="2602015"/>
    <lineage>
        <taxon>Bacteria</taxon>
        <taxon>Pseudomonadati</taxon>
        <taxon>Pseudomonadota</taxon>
        <taxon>Alphaproteobacteria</taxon>
        <taxon>Rhodospirillales</taxon>
        <taxon>Dongiaceae</taxon>
        <taxon>Hypericibacter</taxon>
    </lineage>
</organism>
<dbReference type="KEGG" id="htq:FRZ44_33720"/>
<dbReference type="RefSeq" id="WP_151178262.1">
    <property type="nucleotide sequence ID" value="NZ_CP042906.1"/>
</dbReference>
<evidence type="ECO:0000256" key="1">
    <source>
        <dbReference type="ARBA" id="ARBA00006739"/>
    </source>
</evidence>
<comment type="similarity">
    <text evidence="1">Belongs to the glycosyltransferase 2 family.</text>
</comment>
<sequence length="330" mass="37202">MPPYREIDDRPADMDFSVLICTYNRAELLSAALEHIAAQSVPTGLRWEVVVVDNNCSDHTADVVRRFASDPRIPALRYVQEGRQGIAFARMRSFREGRGHLMGCVDDDCRIAPDWIAQALAFGRSHPRAGAFGGRNLILWEKPPPVVAELYGESLGRQDLGDLALCLAPSGRTCLVGAGLVVRRAALLESGWLESRVLVGRCGEELGAGEDAEIYFRIRNAGWECWYLPHLRLGHFIPERRTTPHYLQRLHRGFGEAEAFLLTLSRTPAPTLRDRFSAARWSLAELGRVLVRWPRGWLAYENERPTWEIRIHYACGCLKGALRYLLSVRA</sequence>
<reference evidence="5 6" key="1">
    <citation type="submission" date="2019-08" db="EMBL/GenBank/DDBJ databases">
        <title>Hyperibacter terrae gen. nov., sp. nov. and Hyperibacter viscosus sp. nov., two new members in the family Rhodospirillaceae isolated from the rhizosphere of Hypericum perforatum.</title>
        <authorList>
            <person name="Noviana Z."/>
        </authorList>
    </citation>
    <scope>NUCLEOTIDE SEQUENCE [LARGE SCALE GENOMIC DNA]</scope>
    <source>
        <strain evidence="5 6">R5913</strain>
    </source>
</reference>